<sequence>MDHSEYNSACFTLVTDQDSGRTTVSLTTTIQCEKHGEHKQRESFGFDVDTSVGNYADWLKDCLVQLVERF</sequence>
<protein>
    <submittedName>
        <fullName evidence="1">Uncharacterized protein</fullName>
    </submittedName>
</protein>
<proteinExistence type="predicted"/>
<name>A0A0H5Q559_9ZZZZ</name>
<dbReference type="EMBL" id="LN853951">
    <property type="protein sequence ID" value="CRY97166.1"/>
    <property type="molecule type" value="Genomic_DNA"/>
</dbReference>
<accession>A0A0H5Q559</accession>
<organism evidence="1">
    <name type="scientific">uncultured prokaryote</name>
    <dbReference type="NCBI Taxonomy" id="198431"/>
    <lineage>
        <taxon>unclassified sequences</taxon>
        <taxon>environmental samples</taxon>
    </lineage>
</organism>
<reference evidence="1" key="1">
    <citation type="submission" date="2015-06" db="EMBL/GenBank/DDBJ databases">
        <authorList>
            <person name="Joergensen T."/>
        </authorList>
    </citation>
    <scope>NUCLEOTIDE SEQUENCE</scope>
    <source>
        <strain evidence="1">RGFK1401</strain>
    </source>
</reference>
<dbReference type="AlphaFoldDB" id="A0A0H5Q559"/>
<reference evidence="1" key="2">
    <citation type="submission" date="2015-07" db="EMBL/GenBank/DDBJ databases">
        <title>Plasmids, circular viruses and viroids from rat gut.</title>
        <authorList>
            <person name="Jorgensen T.J."/>
            <person name="Hansen M.A."/>
            <person name="Xu Z."/>
            <person name="Tabak M.A."/>
            <person name="Sorensen S.J."/>
            <person name="Hansen L.H."/>
        </authorList>
    </citation>
    <scope>NUCLEOTIDE SEQUENCE</scope>
    <source>
        <strain evidence="1">RGFK1401</strain>
    </source>
</reference>
<evidence type="ECO:0000313" key="1">
    <source>
        <dbReference type="EMBL" id="CRY97166.1"/>
    </source>
</evidence>